<dbReference type="AlphaFoldDB" id="A0A645EUQ8"/>
<proteinExistence type="predicted"/>
<reference evidence="1" key="1">
    <citation type="submission" date="2019-08" db="EMBL/GenBank/DDBJ databases">
        <authorList>
            <person name="Kucharzyk K."/>
            <person name="Murdoch R.W."/>
            <person name="Higgins S."/>
            <person name="Loffler F."/>
        </authorList>
    </citation>
    <scope>NUCLEOTIDE SEQUENCE</scope>
</reference>
<accession>A0A645EUQ8</accession>
<comment type="caution">
    <text evidence="1">The sequence shown here is derived from an EMBL/GenBank/DDBJ whole genome shotgun (WGS) entry which is preliminary data.</text>
</comment>
<protein>
    <submittedName>
        <fullName evidence="1">Uncharacterized protein</fullName>
    </submittedName>
</protein>
<dbReference type="EMBL" id="VSSQ01050880">
    <property type="protein sequence ID" value="MPN04962.1"/>
    <property type="molecule type" value="Genomic_DNA"/>
</dbReference>
<sequence length="46" mass="5078">MIGIGSINVVYSVVNSIAEKIGCLFFVYRFGVSFKDWKPHAAVAKD</sequence>
<name>A0A645EUQ8_9ZZZZ</name>
<gene>
    <name evidence="1" type="ORF">SDC9_152211</name>
</gene>
<organism evidence="1">
    <name type="scientific">bioreactor metagenome</name>
    <dbReference type="NCBI Taxonomy" id="1076179"/>
    <lineage>
        <taxon>unclassified sequences</taxon>
        <taxon>metagenomes</taxon>
        <taxon>ecological metagenomes</taxon>
    </lineage>
</organism>
<evidence type="ECO:0000313" key="1">
    <source>
        <dbReference type="EMBL" id="MPN04962.1"/>
    </source>
</evidence>